<dbReference type="GO" id="GO:1903425">
    <property type="term" value="F:fluoride transmembrane transporter activity"/>
    <property type="evidence" value="ECO:0007669"/>
    <property type="project" value="TreeGrafter"/>
</dbReference>
<feature type="transmembrane region" description="Helical" evidence="8">
    <location>
        <begin position="30"/>
        <end position="53"/>
    </location>
</feature>
<dbReference type="InterPro" id="IPR003691">
    <property type="entry name" value="FluC"/>
</dbReference>
<dbReference type="HAMAP" id="MF_00454">
    <property type="entry name" value="FluC"/>
    <property type="match status" value="1"/>
</dbReference>
<feature type="transmembrane region" description="Helical" evidence="8">
    <location>
        <begin position="97"/>
        <end position="118"/>
    </location>
</feature>
<reference evidence="9" key="1">
    <citation type="submission" date="2018-05" db="EMBL/GenBank/DDBJ databases">
        <authorList>
            <person name="Lanie J.A."/>
            <person name="Ng W.-L."/>
            <person name="Kazmierczak K.M."/>
            <person name="Andrzejewski T.M."/>
            <person name="Davidsen T.M."/>
            <person name="Wayne K.J."/>
            <person name="Tettelin H."/>
            <person name="Glass J.I."/>
            <person name="Rusch D."/>
            <person name="Podicherti R."/>
            <person name="Tsui H.-C.T."/>
            <person name="Winkler M.E."/>
        </authorList>
    </citation>
    <scope>NUCLEOTIDE SEQUENCE</scope>
</reference>
<evidence type="ECO:0000256" key="7">
    <source>
        <dbReference type="ARBA" id="ARBA00035585"/>
    </source>
</evidence>
<name>A0A381R444_9ZZZZ</name>
<organism evidence="9">
    <name type="scientific">marine metagenome</name>
    <dbReference type="NCBI Taxonomy" id="408172"/>
    <lineage>
        <taxon>unclassified sequences</taxon>
        <taxon>metagenomes</taxon>
        <taxon>ecological metagenomes</taxon>
    </lineage>
</organism>
<accession>A0A381R444</accession>
<evidence type="ECO:0000313" key="9">
    <source>
        <dbReference type="EMBL" id="SUZ85994.1"/>
    </source>
</evidence>
<evidence type="ECO:0000256" key="8">
    <source>
        <dbReference type="SAM" id="Phobius"/>
    </source>
</evidence>
<dbReference type="GO" id="GO:0005886">
    <property type="term" value="C:plasma membrane"/>
    <property type="evidence" value="ECO:0007669"/>
    <property type="project" value="UniProtKB-SubCell"/>
</dbReference>
<evidence type="ECO:0000256" key="3">
    <source>
        <dbReference type="ARBA" id="ARBA00022692"/>
    </source>
</evidence>
<dbReference type="EMBL" id="UINC01001660">
    <property type="protein sequence ID" value="SUZ85994.1"/>
    <property type="molecule type" value="Genomic_DNA"/>
</dbReference>
<proteinExistence type="inferred from homology"/>
<evidence type="ECO:0000256" key="6">
    <source>
        <dbReference type="ARBA" id="ARBA00035120"/>
    </source>
</evidence>
<evidence type="ECO:0000256" key="4">
    <source>
        <dbReference type="ARBA" id="ARBA00022989"/>
    </source>
</evidence>
<evidence type="ECO:0000256" key="1">
    <source>
        <dbReference type="ARBA" id="ARBA00004651"/>
    </source>
</evidence>
<evidence type="ECO:0000256" key="5">
    <source>
        <dbReference type="ARBA" id="ARBA00023136"/>
    </source>
</evidence>
<comment type="catalytic activity">
    <reaction evidence="7">
        <text>fluoride(in) = fluoride(out)</text>
        <dbReference type="Rhea" id="RHEA:76159"/>
        <dbReference type="ChEBI" id="CHEBI:17051"/>
    </reaction>
    <physiologicalReaction direction="left-to-right" evidence="7">
        <dbReference type="Rhea" id="RHEA:76160"/>
    </physiologicalReaction>
</comment>
<dbReference type="PANTHER" id="PTHR28259:SF1">
    <property type="entry name" value="FLUORIDE EXPORT PROTEIN 1-RELATED"/>
    <property type="match status" value="1"/>
</dbReference>
<dbReference type="NCBIfam" id="TIGR00494">
    <property type="entry name" value="crcB"/>
    <property type="match status" value="1"/>
</dbReference>
<keyword evidence="5 8" id="KW-0472">Membrane</keyword>
<sequence length="123" mass="13523">MKEVLLVFLGGGLGSSFRWLINKIIPSDTFPYSTISVNLIGCLLIGILAGYLLSNSHFKSDMYSLLVIGFCGGLTTFSAFALDNYNLIKSNDFLNTILYITLSVTGCIIMVYAGFYIIQKILN</sequence>
<dbReference type="Pfam" id="PF02537">
    <property type="entry name" value="CRCB"/>
    <property type="match status" value="1"/>
</dbReference>
<comment type="subcellular location">
    <subcellularLocation>
        <location evidence="1">Cell membrane</location>
        <topology evidence="1">Multi-pass membrane protein</topology>
    </subcellularLocation>
</comment>
<dbReference type="PANTHER" id="PTHR28259">
    <property type="entry name" value="FLUORIDE EXPORT PROTEIN 1-RELATED"/>
    <property type="match status" value="1"/>
</dbReference>
<evidence type="ECO:0008006" key="10">
    <source>
        <dbReference type="Google" id="ProtNLM"/>
    </source>
</evidence>
<keyword evidence="4 8" id="KW-1133">Transmembrane helix</keyword>
<keyword evidence="3 8" id="KW-0812">Transmembrane</keyword>
<dbReference type="AlphaFoldDB" id="A0A381R444"/>
<evidence type="ECO:0000256" key="2">
    <source>
        <dbReference type="ARBA" id="ARBA00022475"/>
    </source>
</evidence>
<gene>
    <name evidence="9" type="ORF">METZ01_LOCUS38848</name>
</gene>
<protein>
    <recommendedName>
        <fullName evidence="10">Fluoride ion transporter CrcB</fullName>
    </recommendedName>
</protein>
<feature type="transmembrane region" description="Helical" evidence="8">
    <location>
        <begin position="65"/>
        <end position="85"/>
    </location>
</feature>
<comment type="similarity">
    <text evidence="6">Belongs to the fluoride channel Fluc/FEX (TC 1.A.43) family.</text>
</comment>
<keyword evidence="2" id="KW-1003">Cell membrane</keyword>